<dbReference type="OrthoDB" id="9815229at2"/>
<keyword evidence="5" id="KW-1185">Reference proteome</keyword>
<name>A0A369W250_9HYPH</name>
<organism evidence="4 5">
    <name type="scientific">Pelagibacterium lacus</name>
    <dbReference type="NCBI Taxonomy" id="2282655"/>
    <lineage>
        <taxon>Bacteria</taxon>
        <taxon>Pseudomonadati</taxon>
        <taxon>Pseudomonadota</taxon>
        <taxon>Alphaproteobacteria</taxon>
        <taxon>Hyphomicrobiales</taxon>
        <taxon>Devosiaceae</taxon>
        <taxon>Pelagibacterium</taxon>
    </lineage>
</organism>
<protein>
    <recommendedName>
        <fullName evidence="3">TtsA-like Glycoside hydrolase family 108 domain-containing protein</fullName>
    </recommendedName>
</protein>
<keyword evidence="2" id="KW-0812">Transmembrane</keyword>
<sequence length="222" mass="23603">MARDNFAASLEAVLKHEGGYADHPSDPGGATNMGITRKTLADWRRIVPWTSLPKSAVKALTKGEAGQIYKARYWDAVRGDALPAGLDLAVFDFAVNSGPDRAIRMLQAIAGVAVDGAIGPISLRAIERIGATAAINELCSQRLAFLQRLSTWPVFGKGWGRRVADVRALALQLAAGKPTEQPRPVPVPKSPPDKPAPQASRGAIIFILLAAALAAAFFFVSR</sequence>
<evidence type="ECO:0000259" key="3">
    <source>
        <dbReference type="Pfam" id="PF05838"/>
    </source>
</evidence>
<dbReference type="EMBL" id="QQNH01000016">
    <property type="protein sequence ID" value="RDE08443.1"/>
    <property type="molecule type" value="Genomic_DNA"/>
</dbReference>
<evidence type="ECO:0000256" key="1">
    <source>
        <dbReference type="SAM" id="MobiDB-lite"/>
    </source>
</evidence>
<feature type="region of interest" description="Disordered" evidence="1">
    <location>
        <begin position="177"/>
        <end position="196"/>
    </location>
</feature>
<evidence type="ECO:0000256" key="2">
    <source>
        <dbReference type="SAM" id="Phobius"/>
    </source>
</evidence>
<dbReference type="InterPro" id="IPR008565">
    <property type="entry name" value="TtsA-like_GH18_dom"/>
</dbReference>
<evidence type="ECO:0000313" key="4">
    <source>
        <dbReference type="EMBL" id="RDE08443.1"/>
    </source>
</evidence>
<dbReference type="AlphaFoldDB" id="A0A369W250"/>
<dbReference type="SUPFAM" id="SSF53955">
    <property type="entry name" value="Lysozyme-like"/>
    <property type="match status" value="1"/>
</dbReference>
<dbReference type="Gene3D" id="1.20.141.10">
    <property type="entry name" value="Chitosanase, subunit A, domain 1"/>
    <property type="match status" value="1"/>
</dbReference>
<accession>A0A369W250</accession>
<feature type="domain" description="TtsA-like Glycoside hydrolase family 108" evidence="3">
    <location>
        <begin position="11"/>
        <end position="98"/>
    </location>
</feature>
<comment type="caution">
    <text evidence="4">The sequence shown here is derived from an EMBL/GenBank/DDBJ whole genome shotgun (WGS) entry which is preliminary data.</text>
</comment>
<dbReference type="InterPro" id="IPR023346">
    <property type="entry name" value="Lysozyme-like_dom_sf"/>
</dbReference>
<evidence type="ECO:0000313" key="5">
    <source>
        <dbReference type="Proteomes" id="UP000253759"/>
    </source>
</evidence>
<keyword evidence="2" id="KW-0472">Membrane</keyword>
<gene>
    <name evidence="4" type="ORF">DVH29_11270</name>
</gene>
<dbReference type="Pfam" id="PF05838">
    <property type="entry name" value="Glyco_hydro_108"/>
    <property type="match status" value="1"/>
</dbReference>
<feature type="compositionally biased region" description="Pro residues" evidence="1">
    <location>
        <begin position="181"/>
        <end position="195"/>
    </location>
</feature>
<proteinExistence type="predicted"/>
<dbReference type="Proteomes" id="UP000253759">
    <property type="component" value="Unassembled WGS sequence"/>
</dbReference>
<dbReference type="RefSeq" id="WP_114646283.1">
    <property type="nucleotide sequence ID" value="NZ_QQNH01000016.1"/>
</dbReference>
<feature type="transmembrane region" description="Helical" evidence="2">
    <location>
        <begin position="202"/>
        <end position="220"/>
    </location>
</feature>
<reference evidence="5" key="1">
    <citation type="submission" date="2018-07" db="EMBL/GenBank/DDBJ databases">
        <authorList>
            <person name="Liu B.-T."/>
            <person name="Du Z."/>
        </authorList>
    </citation>
    <scope>NUCLEOTIDE SEQUENCE [LARGE SCALE GENOMIC DNA]</scope>
    <source>
        <strain evidence="5">XYN52</strain>
    </source>
</reference>
<dbReference type="CDD" id="cd13926">
    <property type="entry name" value="N-acetylmuramidase_GH108"/>
    <property type="match status" value="1"/>
</dbReference>
<keyword evidence="2" id="KW-1133">Transmembrane helix</keyword>